<dbReference type="PROSITE" id="PS50280">
    <property type="entry name" value="SET"/>
    <property type="match status" value="1"/>
</dbReference>
<dbReference type="HOGENOM" id="CLU_009043_1_0_1"/>
<dbReference type="OMA" id="LKMETHH"/>
<evidence type="ECO:0000313" key="4">
    <source>
        <dbReference type="Proteomes" id="UP000030641"/>
    </source>
</evidence>
<dbReference type="Pfam" id="PF00856">
    <property type="entry name" value="SET"/>
    <property type="match status" value="1"/>
</dbReference>
<protein>
    <recommendedName>
        <fullName evidence="2">SET domain-containing protein</fullName>
    </recommendedName>
</protein>
<dbReference type="RefSeq" id="XP_013346016.1">
    <property type="nucleotide sequence ID" value="XM_013490562.1"/>
</dbReference>
<evidence type="ECO:0000259" key="2">
    <source>
        <dbReference type="PROSITE" id="PS50280"/>
    </source>
</evidence>
<feature type="repeat" description="TPR" evidence="1">
    <location>
        <begin position="241"/>
        <end position="274"/>
    </location>
</feature>
<name>A0A074YHM7_AURSE</name>
<sequence>MKVQAAVHKAFDLKFQLTQRVDSHKDRKHTSRQQCTREDLDHHGAISAPPDAEIKLTIVSEPYPPSHASLQTLTKINLSDLSLEAHHYGSFLLLRTFGHSTDVSKIQTFMPVEDETGDVDRIAILNFGLVSWPERYLPAGVVLAIKEPFYSSVSEDLAMALCVYHPSDIIFLEIDHSLFPSAWQSSAQPKLAMKWKFEGNQALKEKDYIKAGHCYTKVRLASQQSTSQTPPRFWGQDPKHAKRFYRAGRAAYALGDYRSAEQMFQKVLVVVPGDADGQRELDCTKSRILEATKGVFDLTKMAKKFSDTADYHSEQASYLDGTTVRGSRFGSKGLFATKDIAVGAIILCERAFTVSNTPDDSHELSVIINPTNNVGMHGSLAAIWIDAVRKSFHNPSSSLKLLDLYDGTARSVQSESTSEATSDHQSLPLIIDGMPVIDVFRLQNIIEQNGFGFEADKDRARLDVQKVVKVDSPGVWVQAARMNHSCLSKSSRGFIGNFIIVRATKSIRRGEEITTMYCPVDGDFDKLKQRLGTAGFACSCKLCEAENEYGDGRSSLMFKVSQFLGAHPLKHIIPTAAKNELHVGYLDEALDLEKRLKQSYPLDLFATKIPMTKKFIEMLPTMGMAGIHEWLMFAHSCSPQRALDYANFVLLDHDYRVLIDRTRGIKLDRTNCILSMKAVLAMQYIEHFYAQTKNETVAASARALAEEMHTTYNGSMGSYSGLEK</sequence>
<dbReference type="PROSITE" id="PS50005">
    <property type="entry name" value="TPR"/>
    <property type="match status" value="1"/>
</dbReference>
<keyword evidence="4" id="KW-1185">Reference proteome</keyword>
<dbReference type="Gene3D" id="2.170.270.10">
    <property type="entry name" value="SET domain"/>
    <property type="match status" value="1"/>
</dbReference>
<dbReference type="InterPro" id="IPR011990">
    <property type="entry name" value="TPR-like_helical_dom_sf"/>
</dbReference>
<proteinExistence type="predicted"/>
<dbReference type="InterPro" id="IPR019734">
    <property type="entry name" value="TPR_rpt"/>
</dbReference>
<dbReference type="PANTHER" id="PTHR47643">
    <property type="entry name" value="TPR DOMAIN PROTEIN (AFU_ORTHOLOGUE AFUA_5G12710)"/>
    <property type="match status" value="1"/>
</dbReference>
<dbReference type="SUPFAM" id="SSF82199">
    <property type="entry name" value="SET domain"/>
    <property type="match status" value="1"/>
</dbReference>
<keyword evidence="1" id="KW-0802">TPR repeat</keyword>
<dbReference type="STRING" id="1043005.A0A074YHM7"/>
<dbReference type="GeneID" id="25370916"/>
<dbReference type="InterPro" id="IPR046341">
    <property type="entry name" value="SET_dom_sf"/>
</dbReference>
<organism evidence="3 4">
    <name type="scientific">Aureobasidium subglaciale (strain EXF-2481)</name>
    <name type="common">Aureobasidium pullulans var. subglaciale</name>
    <dbReference type="NCBI Taxonomy" id="1043005"/>
    <lineage>
        <taxon>Eukaryota</taxon>
        <taxon>Fungi</taxon>
        <taxon>Dikarya</taxon>
        <taxon>Ascomycota</taxon>
        <taxon>Pezizomycotina</taxon>
        <taxon>Dothideomycetes</taxon>
        <taxon>Dothideomycetidae</taxon>
        <taxon>Dothideales</taxon>
        <taxon>Saccotheciaceae</taxon>
        <taxon>Aureobasidium</taxon>
    </lineage>
</organism>
<dbReference type="EMBL" id="KL584754">
    <property type="protein sequence ID" value="KEQ97200.1"/>
    <property type="molecule type" value="Genomic_DNA"/>
</dbReference>
<feature type="domain" description="SET" evidence="2">
    <location>
        <begin position="320"/>
        <end position="518"/>
    </location>
</feature>
<dbReference type="Gene3D" id="1.25.40.10">
    <property type="entry name" value="Tetratricopeptide repeat domain"/>
    <property type="match status" value="1"/>
</dbReference>
<evidence type="ECO:0000256" key="1">
    <source>
        <dbReference type="PROSITE-ProRule" id="PRU00339"/>
    </source>
</evidence>
<dbReference type="InterPro" id="IPR053209">
    <property type="entry name" value="Gramillin-biosynth_MTr"/>
</dbReference>
<dbReference type="Proteomes" id="UP000030641">
    <property type="component" value="Unassembled WGS sequence"/>
</dbReference>
<accession>A0A074YHM7</accession>
<dbReference type="InterPro" id="IPR001214">
    <property type="entry name" value="SET_dom"/>
</dbReference>
<dbReference type="AlphaFoldDB" id="A0A074YHM7"/>
<dbReference type="InParanoid" id="A0A074YHM7"/>
<dbReference type="PANTHER" id="PTHR47643:SF2">
    <property type="entry name" value="TPR DOMAIN PROTEIN (AFU_ORTHOLOGUE AFUA_5G12710)"/>
    <property type="match status" value="1"/>
</dbReference>
<dbReference type="OrthoDB" id="438641at2759"/>
<dbReference type="SUPFAM" id="SSF48452">
    <property type="entry name" value="TPR-like"/>
    <property type="match status" value="1"/>
</dbReference>
<gene>
    <name evidence="3" type="ORF">AUEXF2481DRAFT_704770</name>
</gene>
<reference evidence="3 4" key="1">
    <citation type="journal article" date="2014" name="BMC Genomics">
        <title>Genome sequencing of four Aureobasidium pullulans varieties: biotechnological potential, stress tolerance, and description of new species.</title>
        <authorList>
            <person name="Gostin Ar C."/>
            <person name="Ohm R.A."/>
            <person name="Kogej T."/>
            <person name="Sonjak S."/>
            <person name="Turk M."/>
            <person name="Zajc J."/>
            <person name="Zalar P."/>
            <person name="Grube M."/>
            <person name="Sun H."/>
            <person name="Han J."/>
            <person name="Sharma A."/>
            <person name="Chiniquy J."/>
            <person name="Ngan C.Y."/>
            <person name="Lipzen A."/>
            <person name="Barry K."/>
            <person name="Grigoriev I.V."/>
            <person name="Gunde-Cimerman N."/>
        </authorList>
    </citation>
    <scope>NUCLEOTIDE SEQUENCE [LARGE SCALE GENOMIC DNA]</scope>
    <source>
        <strain evidence="3 4">EXF-2481</strain>
    </source>
</reference>
<evidence type="ECO:0000313" key="3">
    <source>
        <dbReference type="EMBL" id="KEQ97200.1"/>
    </source>
</evidence>